<dbReference type="InterPro" id="IPR005325">
    <property type="entry name" value="DUF308_memb"/>
</dbReference>
<evidence type="ECO:0000256" key="1">
    <source>
        <dbReference type="SAM" id="Phobius"/>
    </source>
</evidence>
<dbReference type="HOGENOM" id="CLU_091585_3_0_2"/>
<feature type="transmembrane region" description="Helical" evidence="1">
    <location>
        <begin position="82"/>
        <end position="100"/>
    </location>
</feature>
<keyword evidence="1" id="KW-0472">Membrane</keyword>
<evidence type="ECO:0000313" key="2">
    <source>
        <dbReference type="EMBL" id="AKB61336.1"/>
    </source>
</evidence>
<dbReference type="RefSeq" id="WP_011035130.1">
    <property type="nucleotide sequence ID" value="NZ_CP009511.1"/>
</dbReference>
<dbReference type="PANTHER" id="PTHR34989">
    <property type="entry name" value="PROTEIN HDED"/>
    <property type="match status" value="1"/>
</dbReference>
<gene>
    <name evidence="2" type="ORF">MSMAP_1351</name>
</gene>
<dbReference type="GO" id="GO:0005886">
    <property type="term" value="C:plasma membrane"/>
    <property type="evidence" value="ECO:0007669"/>
    <property type="project" value="TreeGrafter"/>
</dbReference>
<name>A0A0E3LS86_METMZ</name>
<dbReference type="InterPro" id="IPR052712">
    <property type="entry name" value="Acid_resist_chaperone_HdeD"/>
</dbReference>
<accession>A0A0E3LS86</accession>
<proteinExistence type="predicted"/>
<organism evidence="2 3">
    <name type="scientific">Methanosarcina mazei SarPi</name>
    <dbReference type="NCBI Taxonomy" id="1434115"/>
    <lineage>
        <taxon>Archaea</taxon>
        <taxon>Methanobacteriati</taxon>
        <taxon>Methanobacteriota</taxon>
        <taxon>Stenosarchaea group</taxon>
        <taxon>Methanomicrobia</taxon>
        <taxon>Methanosarcinales</taxon>
        <taxon>Methanosarcinaceae</taxon>
        <taxon>Methanosarcina</taxon>
    </lineage>
</organism>
<sequence length="188" mass="20313">MEQPVDADSRTELKVPQEPKVPQELWWSVLLEGVIAIIVGIFLLYEPIATTILLIQILAIFWLVEGIFSVIRALVFTKDGKWKLLSGILSIIAGAVILMYPVISPYIVLRLLIIFIGILALVNGAVIITSALKGGGWGTGILGALTIVLGLLLLTNSLAGIIILPWIFGVFFVIGGIGAVIWGIKMRT</sequence>
<dbReference type="GeneID" id="24864532"/>
<feature type="transmembrane region" description="Helical" evidence="1">
    <location>
        <begin position="161"/>
        <end position="184"/>
    </location>
</feature>
<feature type="transmembrane region" description="Helical" evidence="1">
    <location>
        <begin position="25"/>
        <end position="45"/>
    </location>
</feature>
<dbReference type="AlphaFoldDB" id="A0A0E3LS86"/>
<keyword evidence="1" id="KW-0812">Transmembrane</keyword>
<feature type="transmembrane region" description="Helical" evidence="1">
    <location>
        <begin position="52"/>
        <end position="76"/>
    </location>
</feature>
<dbReference type="EMBL" id="CP009511">
    <property type="protein sequence ID" value="AKB61336.1"/>
    <property type="molecule type" value="Genomic_DNA"/>
</dbReference>
<evidence type="ECO:0000313" key="3">
    <source>
        <dbReference type="Proteomes" id="UP000033116"/>
    </source>
</evidence>
<dbReference type="PANTHER" id="PTHR34989:SF1">
    <property type="entry name" value="PROTEIN HDED"/>
    <property type="match status" value="1"/>
</dbReference>
<dbReference type="Pfam" id="PF03729">
    <property type="entry name" value="DUF308"/>
    <property type="match status" value="2"/>
</dbReference>
<protein>
    <submittedName>
        <fullName evidence="2">Putative membrane protein</fullName>
    </submittedName>
</protein>
<feature type="transmembrane region" description="Helical" evidence="1">
    <location>
        <begin position="107"/>
        <end position="128"/>
    </location>
</feature>
<dbReference type="Proteomes" id="UP000033116">
    <property type="component" value="Chromosome"/>
</dbReference>
<reference evidence="2 3" key="1">
    <citation type="submission" date="2014-07" db="EMBL/GenBank/DDBJ databases">
        <title>Methanogenic archaea and the global carbon cycle.</title>
        <authorList>
            <person name="Henriksen J.R."/>
            <person name="Luke J."/>
            <person name="Reinhart S."/>
            <person name="Benedict M.N."/>
            <person name="Youngblut N.D."/>
            <person name="Metcalf M.E."/>
            <person name="Whitaker R.J."/>
            <person name="Metcalf W.W."/>
        </authorList>
    </citation>
    <scope>NUCLEOTIDE SEQUENCE [LARGE SCALE GENOMIC DNA]</scope>
    <source>
        <strain evidence="2 3">SarPi</strain>
    </source>
</reference>
<keyword evidence="1" id="KW-1133">Transmembrane helix</keyword>
<dbReference type="PATRIC" id="fig|1434115.4.peg.1711"/>
<feature type="transmembrane region" description="Helical" evidence="1">
    <location>
        <begin position="134"/>
        <end position="154"/>
    </location>
</feature>